<reference evidence="1 2" key="1">
    <citation type="journal article" date="2020" name="Microb. Genom.">
        <title>Genetic diversity of clinical and environmental Mucorales isolates obtained from an investigation of mucormycosis cases among solid organ transplant recipients.</title>
        <authorList>
            <person name="Nguyen M.H."/>
            <person name="Kaul D."/>
            <person name="Muto C."/>
            <person name="Cheng S.J."/>
            <person name="Richter R.A."/>
            <person name="Bruno V.M."/>
            <person name="Liu G."/>
            <person name="Beyhan S."/>
            <person name="Sundermann A.J."/>
            <person name="Mounaud S."/>
            <person name="Pasculle A.W."/>
            <person name="Nierman W.C."/>
            <person name="Driscoll E."/>
            <person name="Cumbie R."/>
            <person name="Clancy C.J."/>
            <person name="Dupont C.L."/>
        </authorList>
    </citation>
    <scope>NUCLEOTIDE SEQUENCE [LARGE SCALE GENOMIC DNA]</scope>
    <source>
        <strain evidence="1 2">GL24</strain>
    </source>
</reference>
<evidence type="ECO:0000313" key="2">
    <source>
        <dbReference type="Proteomes" id="UP000740926"/>
    </source>
</evidence>
<protein>
    <submittedName>
        <fullName evidence="1">Uncharacterized protein</fullName>
    </submittedName>
</protein>
<proteinExistence type="predicted"/>
<comment type="caution">
    <text evidence="1">The sequence shown here is derived from an EMBL/GenBank/DDBJ whole genome shotgun (WGS) entry which is preliminary data.</text>
</comment>
<sequence length="114" mass="12794">MSAISNAKYKQDIFNAITHLKGEEQVSSSPEKILIELKEIVVEELSHSIVGSDFDLNSFKSAWVTRITFVMTELNLANKVRAIICHTARKMQHEEGNRTCQIQTLGVSKSTSNK</sequence>
<dbReference type="AlphaFoldDB" id="A0A9P6YR09"/>
<keyword evidence="2" id="KW-1185">Reference proteome</keyword>
<dbReference type="Proteomes" id="UP000740926">
    <property type="component" value="Unassembled WGS sequence"/>
</dbReference>
<name>A0A9P6YR09_9FUNG</name>
<accession>A0A9P6YR09</accession>
<gene>
    <name evidence="1" type="ORF">G6F50_012451</name>
</gene>
<organism evidence="1 2">
    <name type="scientific">Rhizopus delemar</name>
    <dbReference type="NCBI Taxonomy" id="936053"/>
    <lineage>
        <taxon>Eukaryota</taxon>
        <taxon>Fungi</taxon>
        <taxon>Fungi incertae sedis</taxon>
        <taxon>Mucoromycota</taxon>
        <taxon>Mucoromycotina</taxon>
        <taxon>Mucoromycetes</taxon>
        <taxon>Mucorales</taxon>
        <taxon>Mucorineae</taxon>
        <taxon>Rhizopodaceae</taxon>
        <taxon>Rhizopus</taxon>
    </lineage>
</organism>
<dbReference type="EMBL" id="JAANIU010003898">
    <property type="protein sequence ID" value="KAG1558966.1"/>
    <property type="molecule type" value="Genomic_DNA"/>
</dbReference>
<evidence type="ECO:0000313" key="1">
    <source>
        <dbReference type="EMBL" id="KAG1558966.1"/>
    </source>
</evidence>